<dbReference type="EMBL" id="JABELV010000275">
    <property type="protein sequence ID" value="KAG7527507.1"/>
    <property type="molecule type" value="Genomic_DNA"/>
</dbReference>
<name>A0A8K0JG12_9TREE</name>
<dbReference type="InterPro" id="IPR036390">
    <property type="entry name" value="WH_DNA-bd_sf"/>
</dbReference>
<feature type="compositionally biased region" description="Basic residues" evidence="9">
    <location>
        <begin position="797"/>
        <end position="808"/>
    </location>
</feature>
<dbReference type="SUPFAM" id="SSF46785">
    <property type="entry name" value="Winged helix' DNA-binding domain"/>
    <property type="match status" value="1"/>
</dbReference>
<dbReference type="Gene3D" id="1.10.10.10">
    <property type="entry name" value="Winged helix-like DNA-binding domain superfamily/Winged helix DNA-binding domain"/>
    <property type="match status" value="1"/>
</dbReference>
<dbReference type="Proteomes" id="UP000812966">
    <property type="component" value="Unassembled WGS sequence"/>
</dbReference>
<evidence type="ECO:0000256" key="7">
    <source>
        <dbReference type="ARBA" id="ARBA00062171"/>
    </source>
</evidence>
<evidence type="ECO:0000256" key="3">
    <source>
        <dbReference type="ARBA" id="ARBA00023015"/>
    </source>
</evidence>
<dbReference type="GO" id="GO:0005634">
    <property type="term" value="C:nucleus"/>
    <property type="evidence" value="ECO:0007669"/>
    <property type="project" value="UniProtKB-SubCell"/>
</dbReference>
<evidence type="ECO:0000256" key="8">
    <source>
        <dbReference type="RuleBase" id="RU004020"/>
    </source>
</evidence>
<comment type="subunit">
    <text evidence="7">Homotrimer. Homotrimerization increases the affinity of HSF1 to DNA. Interacts with transcriptional coregulator SSA1 on chromatin.</text>
</comment>
<keyword evidence="4" id="KW-0238">DNA-binding</keyword>
<feature type="region of interest" description="Disordered" evidence="9">
    <location>
        <begin position="421"/>
        <end position="455"/>
    </location>
</feature>
<evidence type="ECO:0000256" key="6">
    <source>
        <dbReference type="ARBA" id="ARBA00023242"/>
    </source>
</evidence>
<feature type="compositionally biased region" description="Polar residues" evidence="9">
    <location>
        <begin position="1"/>
        <end position="12"/>
    </location>
</feature>
<comment type="similarity">
    <text evidence="2 8">Belongs to the HSF family.</text>
</comment>
<comment type="caution">
    <text evidence="11">The sequence shown here is derived from an EMBL/GenBank/DDBJ whole genome shotgun (WGS) entry which is preliminary data.</text>
</comment>
<organism evidence="11 12">
    <name type="scientific">Filobasidium floriforme</name>
    <dbReference type="NCBI Taxonomy" id="5210"/>
    <lineage>
        <taxon>Eukaryota</taxon>
        <taxon>Fungi</taxon>
        <taxon>Dikarya</taxon>
        <taxon>Basidiomycota</taxon>
        <taxon>Agaricomycotina</taxon>
        <taxon>Tremellomycetes</taxon>
        <taxon>Filobasidiales</taxon>
        <taxon>Filobasidiaceae</taxon>
        <taxon>Filobasidium</taxon>
    </lineage>
</organism>
<dbReference type="InterPro" id="IPR000232">
    <property type="entry name" value="HSF_DNA-bd"/>
</dbReference>
<evidence type="ECO:0000313" key="12">
    <source>
        <dbReference type="Proteomes" id="UP000812966"/>
    </source>
</evidence>
<keyword evidence="3" id="KW-0805">Transcription regulation</keyword>
<dbReference type="Pfam" id="PF00447">
    <property type="entry name" value="HSF_DNA-bind"/>
    <property type="match status" value="1"/>
</dbReference>
<feature type="region of interest" description="Disordered" evidence="9">
    <location>
        <begin position="213"/>
        <end position="261"/>
    </location>
</feature>
<dbReference type="PANTHER" id="PTHR10015:SF427">
    <property type="entry name" value="HEAT SHOCK FACTOR PROTEIN"/>
    <property type="match status" value="1"/>
</dbReference>
<dbReference type="FunFam" id="1.10.10.10:FF:000027">
    <property type="entry name" value="Heat shock transcription factor 1"/>
    <property type="match status" value="1"/>
</dbReference>
<evidence type="ECO:0000256" key="2">
    <source>
        <dbReference type="ARBA" id="ARBA00006403"/>
    </source>
</evidence>
<dbReference type="InterPro" id="IPR036388">
    <property type="entry name" value="WH-like_DNA-bd_sf"/>
</dbReference>
<feature type="compositionally biased region" description="Basic and acidic residues" evidence="9">
    <location>
        <begin position="442"/>
        <end position="455"/>
    </location>
</feature>
<comment type="subcellular location">
    <subcellularLocation>
        <location evidence="1">Nucleus</location>
    </subcellularLocation>
</comment>
<sequence length="808" mass="87159">MEAPTTQMQTARPPTIPVPRNRRRSGSAQPPSASPPLRSIVEIRPGNTISSASLAGNMDIGDRNVSFAPPPSDVRKDVLAGGSDNQTPGGSKVPAFLNKLFSMINDTATDTLIYWATDGASFFIPNTQDFGRELLPQFFKHANFTSFVRQLNMYGFKKVPHLQTGTLNTFPQPTNELWEFSNPKFHRDHPDWLAGITRKKSAKELAAAAALAAQGQGSNQAEGSGHDDVAGKTKGNQQTQGQVPSSTEAQPGPTNQIGKDAVDSQSLNKAMTLMKDTHISLERELSELKASNEMLWRQAMLSREEQLKSQKKLDSVMRFLAGQFGSMNMSLLEDEGDNLPSTSGTQPTRIARFGKGRMIGDGINGVEGNASDEDMDEETDLWETGDHEESRQFWEVDDSGKMIKVPQPRVERQNSTGRPLLARTATPTRPNFNLGRVPGSQRKMDSSPSKRFERLDGSPEEIARMSFETPTKSGSSDTASPITVNSVDPSTRLFPPLQSSNANLGQGGDRENLQPHANNTVALHNPAVTQLNNGQYTLDPSILNLPLGTLLSTPAGAQFLATLGQSAASFLGQPSPVPTSPRQRAAPIQGSRFSDATVGSIIHGGASNAQEVSRNEHAAETTDATMTGMEGDTSWMSSTIPQAEGLPDHLAQPFLNSAMPNVDINDTQDAGLLADANTLSQEVDFDWSDPAVKALLQAFESQNQPQAQSGEQSTVEPNVFTNDDQYDELFQDPVIDFNGMFTNHSNEPTPPGVETATPSNPSAANSNAGDVADVVNMDRPGAALSASVTDELFAGPTRKKRKTDQREP</sequence>
<dbReference type="GO" id="GO:0003700">
    <property type="term" value="F:DNA-binding transcription factor activity"/>
    <property type="evidence" value="ECO:0007669"/>
    <property type="project" value="InterPro"/>
</dbReference>
<keyword evidence="6" id="KW-0539">Nucleus</keyword>
<evidence type="ECO:0000256" key="9">
    <source>
        <dbReference type="SAM" id="MobiDB-lite"/>
    </source>
</evidence>
<dbReference type="PRINTS" id="PR00056">
    <property type="entry name" value="HSFDOMAIN"/>
</dbReference>
<keyword evidence="12" id="KW-1185">Reference proteome</keyword>
<dbReference type="PROSITE" id="PS00434">
    <property type="entry name" value="HSF_DOMAIN"/>
    <property type="match status" value="1"/>
</dbReference>
<feature type="region of interest" description="Disordered" evidence="9">
    <location>
        <begin position="1"/>
        <end position="42"/>
    </location>
</feature>
<feature type="compositionally biased region" description="Low complexity" evidence="9">
    <location>
        <begin position="26"/>
        <end position="39"/>
    </location>
</feature>
<dbReference type="PANTHER" id="PTHR10015">
    <property type="entry name" value="HEAT SHOCK TRANSCRIPTION FACTOR"/>
    <property type="match status" value="1"/>
</dbReference>
<keyword evidence="5" id="KW-0804">Transcription</keyword>
<accession>A0A8K0JG12</accession>
<evidence type="ECO:0000256" key="4">
    <source>
        <dbReference type="ARBA" id="ARBA00023125"/>
    </source>
</evidence>
<feature type="region of interest" description="Disordered" evidence="9">
    <location>
        <begin position="61"/>
        <end position="90"/>
    </location>
</feature>
<feature type="compositionally biased region" description="Polar residues" evidence="9">
    <location>
        <begin position="243"/>
        <end position="261"/>
    </location>
</feature>
<evidence type="ECO:0000259" key="10">
    <source>
        <dbReference type="PROSITE" id="PS00434"/>
    </source>
</evidence>
<evidence type="ECO:0000313" key="11">
    <source>
        <dbReference type="EMBL" id="KAG7527507.1"/>
    </source>
</evidence>
<feature type="region of interest" description="Disordered" evidence="9">
    <location>
        <begin position="743"/>
        <end position="808"/>
    </location>
</feature>
<feature type="domain" description="HSF-type DNA-binding" evidence="10">
    <location>
        <begin position="135"/>
        <end position="159"/>
    </location>
</feature>
<gene>
    <name evidence="11" type="ORF">FFLO_06867</name>
</gene>
<dbReference type="GO" id="GO:0043565">
    <property type="term" value="F:sequence-specific DNA binding"/>
    <property type="evidence" value="ECO:0007669"/>
    <property type="project" value="InterPro"/>
</dbReference>
<dbReference type="AlphaFoldDB" id="A0A8K0JG12"/>
<protein>
    <recommendedName>
        <fullName evidence="10">HSF-type DNA-binding domain-containing protein</fullName>
    </recommendedName>
</protein>
<evidence type="ECO:0000256" key="5">
    <source>
        <dbReference type="ARBA" id="ARBA00023163"/>
    </source>
</evidence>
<reference evidence="11" key="1">
    <citation type="submission" date="2020-04" db="EMBL/GenBank/DDBJ databases">
        <title>Analysis of mating type loci in Filobasidium floriforme.</title>
        <authorList>
            <person name="Nowrousian M."/>
        </authorList>
    </citation>
    <scope>NUCLEOTIDE SEQUENCE</scope>
    <source>
        <strain evidence="11">CBS 6242</strain>
    </source>
</reference>
<proteinExistence type="inferred from homology"/>
<feature type="compositionally biased region" description="Polar residues" evidence="9">
    <location>
        <begin position="756"/>
        <end position="768"/>
    </location>
</feature>
<feature type="compositionally biased region" description="Low complexity" evidence="9">
    <location>
        <begin position="232"/>
        <end position="242"/>
    </location>
</feature>
<evidence type="ECO:0000256" key="1">
    <source>
        <dbReference type="ARBA" id="ARBA00004123"/>
    </source>
</evidence>
<dbReference type="SMART" id="SM00415">
    <property type="entry name" value="HSF"/>
    <property type="match status" value="1"/>
</dbReference>